<dbReference type="HOGENOM" id="CLU_581436_0_0_1"/>
<keyword evidence="3" id="KW-1185">Reference proteome</keyword>
<feature type="region of interest" description="Disordered" evidence="1">
    <location>
        <begin position="164"/>
        <end position="187"/>
    </location>
</feature>
<feature type="compositionally biased region" description="Low complexity" evidence="1">
    <location>
        <begin position="244"/>
        <end position="265"/>
    </location>
</feature>
<reference evidence="2 3" key="1">
    <citation type="journal article" date="2014" name="MBio">
        <title>The Ordospora colligata genome; evolution of extreme reduction in microsporidia and host-to-parasite horizontal gene transfer.</title>
        <authorList>
            <person name="Pombert J.-F."/>
            <person name="Haag K.L."/>
            <person name="Beidas S."/>
            <person name="Ebert D."/>
            <person name="Keeling P.J."/>
        </authorList>
    </citation>
    <scope>NUCLEOTIDE SEQUENCE [LARGE SCALE GENOMIC DNA]</scope>
    <source>
        <strain evidence="2 3">OC4</strain>
    </source>
</reference>
<dbReference type="OrthoDB" id="2194238at2759"/>
<dbReference type="EMBL" id="JOKQ01000005">
    <property type="protein sequence ID" value="KHN69743.1"/>
    <property type="molecule type" value="Genomic_DNA"/>
</dbReference>
<sequence length="523" mass="57582">MDGKPDKETIEDQHATDSDWSNAMHTAREEFASSTESPSESSIMKHVLGAACMLSHENNDDEQDKVSKFDVYIVNGSGKVNGYELKHISPIEDLESESLQGDSFVDGIRSFHFDRKDRSVPPKELYGRRSRGSAVKSDSKATLASKGSHDPIILEISDISSAYNADESEEEPNIHQAHTKDQKYRKNKSDRMNNVMYLNDMHDEFPLPQLDNEESDSLSTNDSYCSVNGVLCDMLEHTISPCDSSCRSSNKNNSSGSSYCSLNKSNSSSLEEKTICDSRHNHEFKGPTSVNLLSEGLKIPVEGEVVIINQGADKDVLRELGISSTCKLMQGPYDIMADSSKSTNGFNMTPDNTNGSDTNEPNAIRDAISEIQAQVFGGTTAIKKIGLNNPSQSILSGGKPTPDFGCVDRELKTALLAAFIPSIDAPSDTCSSKASFVETSFTRRANEDELNEVRAQIESEKQLASNQKASSDVKENENMILFIEVKDSADKKLNASFTRNNRVGKLVKFFEELGEDNEENKLD</sequence>
<dbReference type="InParanoid" id="A0A0B2UKB4"/>
<dbReference type="VEuPathDB" id="MicrosporidiaDB:M896_051520"/>
<feature type="compositionally biased region" description="Basic and acidic residues" evidence="1">
    <location>
        <begin position="1"/>
        <end position="17"/>
    </location>
</feature>
<evidence type="ECO:0000313" key="2">
    <source>
        <dbReference type="EMBL" id="KHN69743.1"/>
    </source>
</evidence>
<comment type="caution">
    <text evidence="2">The sequence shown here is derived from an EMBL/GenBank/DDBJ whole genome shotgun (WGS) entry which is preliminary data.</text>
</comment>
<protein>
    <submittedName>
        <fullName evidence="2">Uncharacterized protein</fullName>
    </submittedName>
</protein>
<feature type="compositionally biased region" description="Low complexity" evidence="1">
    <location>
        <begin position="32"/>
        <end position="42"/>
    </location>
</feature>
<evidence type="ECO:0000313" key="3">
    <source>
        <dbReference type="Proteomes" id="UP000031056"/>
    </source>
</evidence>
<feature type="region of interest" description="Disordered" evidence="1">
    <location>
        <begin position="119"/>
        <end position="146"/>
    </location>
</feature>
<proteinExistence type="predicted"/>
<name>A0A0B2UKB4_9MICR</name>
<feature type="compositionally biased region" description="Basic and acidic residues" evidence="1">
    <location>
        <begin position="178"/>
        <end position="187"/>
    </location>
</feature>
<dbReference type="RefSeq" id="XP_014563785.1">
    <property type="nucleotide sequence ID" value="XM_014708299.1"/>
</dbReference>
<dbReference type="GeneID" id="26261805"/>
<dbReference type="AlphaFoldDB" id="A0A0B2UKB4"/>
<feature type="region of interest" description="Disordered" evidence="1">
    <location>
        <begin position="1"/>
        <end position="42"/>
    </location>
</feature>
<dbReference type="Proteomes" id="UP000031056">
    <property type="component" value="Unassembled WGS sequence"/>
</dbReference>
<gene>
    <name evidence="2" type="ORF">M896_051520</name>
</gene>
<organism evidence="2 3">
    <name type="scientific">Ordospora colligata OC4</name>
    <dbReference type="NCBI Taxonomy" id="1354746"/>
    <lineage>
        <taxon>Eukaryota</taxon>
        <taxon>Fungi</taxon>
        <taxon>Fungi incertae sedis</taxon>
        <taxon>Microsporidia</taxon>
        <taxon>Ordosporidae</taxon>
        <taxon>Ordospora</taxon>
    </lineage>
</organism>
<evidence type="ECO:0000256" key="1">
    <source>
        <dbReference type="SAM" id="MobiDB-lite"/>
    </source>
</evidence>
<accession>A0A0B2UKB4</accession>
<feature type="region of interest" description="Disordered" evidence="1">
    <location>
        <begin position="243"/>
        <end position="265"/>
    </location>
</feature>